<dbReference type="PANTHER" id="PTHR43050">
    <property type="entry name" value="SERINE / THREONINE RACEMASE FAMILY MEMBER"/>
    <property type="match status" value="1"/>
</dbReference>
<evidence type="ECO:0000259" key="7">
    <source>
        <dbReference type="Pfam" id="PF00291"/>
    </source>
</evidence>
<comment type="cofactor">
    <cofactor evidence="3">
        <name>Mn(2+)</name>
        <dbReference type="ChEBI" id="CHEBI:29035"/>
    </cofactor>
</comment>
<comment type="cofactor">
    <cofactor evidence="2">
        <name>pyridoxal 5'-phosphate</name>
        <dbReference type="ChEBI" id="CHEBI:597326"/>
    </cofactor>
</comment>
<dbReference type="EMBL" id="JBEPLW010000002">
    <property type="protein sequence ID" value="MET3574561.1"/>
    <property type="molecule type" value="Genomic_DNA"/>
</dbReference>
<dbReference type="InterPro" id="IPR001926">
    <property type="entry name" value="TrpB-like_PALP"/>
</dbReference>
<feature type="domain" description="Tryptophan synthase beta chain-like PALP" evidence="7">
    <location>
        <begin position="18"/>
        <end position="302"/>
    </location>
</feature>
<comment type="caution">
    <text evidence="8">The sequence shown here is derived from an EMBL/GenBank/DDBJ whole genome shotgun (WGS) entry which is preliminary data.</text>
</comment>
<dbReference type="CDD" id="cd01562">
    <property type="entry name" value="Thr-dehyd"/>
    <property type="match status" value="1"/>
</dbReference>
<reference evidence="8 9" key="1">
    <citation type="submission" date="2024-06" db="EMBL/GenBank/DDBJ databases">
        <title>Genomic Encyclopedia of Type Strains, Phase IV (KMG-IV): sequencing the most valuable type-strain genomes for metagenomic binning, comparative biology and taxonomic classification.</title>
        <authorList>
            <person name="Goeker M."/>
        </authorList>
    </citation>
    <scope>NUCLEOTIDE SEQUENCE [LARGE SCALE GENOMIC DNA]</scope>
    <source>
        <strain evidence="8 9">DSM 26128</strain>
    </source>
</reference>
<evidence type="ECO:0000256" key="1">
    <source>
        <dbReference type="ARBA" id="ARBA00001913"/>
    </source>
</evidence>
<keyword evidence="5" id="KW-0460">Magnesium</keyword>
<dbReference type="EC" id="4.3.1.19" evidence="8"/>
<comment type="cofactor">
    <cofactor evidence="4">
        <name>Mg(2+)</name>
        <dbReference type="ChEBI" id="CHEBI:18420"/>
    </cofactor>
</comment>
<dbReference type="PROSITE" id="PS00165">
    <property type="entry name" value="DEHYDRATASE_SER_THR"/>
    <property type="match status" value="1"/>
</dbReference>
<comment type="cofactor">
    <cofactor evidence="1">
        <name>Ca(2+)</name>
        <dbReference type="ChEBI" id="CHEBI:29108"/>
    </cofactor>
</comment>
<dbReference type="Gene3D" id="3.40.50.1100">
    <property type="match status" value="2"/>
</dbReference>
<accession>A0ABV2G8F7</accession>
<sequence length="315" mass="32616">MIELGQIRTAAEKIGGMIHRTPVLTSERLGRIAGCRVHLKAEHLQKTGSFKIRGASFKILQAVEEGAVHAVAASSGNHGQAVARAAAMMGLRATIVVPEDASPAKIAAIKAYGGQVVKCGRTSAERIPEAVRIAHEEGGVFIPPYDDEFIMAGQGTAGLELVEQVPSLDAVFVPVGGGGLLAGVLSAVRQLRPGVRVYGVEPESADDTRRSLAAGERVSIGPSATIADGLRTSIPGELTFPILKSELDGLITVSDSAIRDSMAILFEATKQVVEPSGATALAGLLSENAHGPGKEAVVILSGGNIAPADYARLIR</sequence>
<keyword evidence="6" id="KW-0663">Pyridoxal phosphate</keyword>
<dbReference type="PANTHER" id="PTHR43050:SF1">
    <property type="entry name" value="SERINE RACEMASE"/>
    <property type="match status" value="1"/>
</dbReference>
<name>A0ABV2G8F7_9BACL</name>
<evidence type="ECO:0000256" key="3">
    <source>
        <dbReference type="ARBA" id="ARBA00001936"/>
    </source>
</evidence>
<evidence type="ECO:0000313" key="8">
    <source>
        <dbReference type="EMBL" id="MET3574561.1"/>
    </source>
</evidence>
<dbReference type="InterPro" id="IPR000634">
    <property type="entry name" value="Ser/Thr_deHydtase_PyrdxlP-BS"/>
</dbReference>
<proteinExistence type="predicted"/>
<dbReference type="InterPro" id="IPR036052">
    <property type="entry name" value="TrpB-like_PALP_sf"/>
</dbReference>
<dbReference type="RefSeq" id="WP_354194879.1">
    <property type="nucleotide sequence ID" value="NZ_JBEPLW010000002.1"/>
</dbReference>
<organism evidence="8 9">
    <name type="scientific">Bhargavaea ullalensis</name>
    <dbReference type="NCBI Taxonomy" id="1265685"/>
    <lineage>
        <taxon>Bacteria</taxon>
        <taxon>Bacillati</taxon>
        <taxon>Bacillota</taxon>
        <taxon>Bacilli</taxon>
        <taxon>Bacillales</taxon>
        <taxon>Caryophanaceae</taxon>
        <taxon>Bhargavaea</taxon>
    </lineage>
</organism>
<dbReference type="SUPFAM" id="SSF53686">
    <property type="entry name" value="Tryptophan synthase beta subunit-like PLP-dependent enzymes"/>
    <property type="match status" value="1"/>
</dbReference>
<evidence type="ECO:0000256" key="2">
    <source>
        <dbReference type="ARBA" id="ARBA00001933"/>
    </source>
</evidence>
<evidence type="ECO:0000256" key="5">
    <source>
        <dbReference type="ARBA" id="ARBA00022842"/>
    </source>
</evidence>
<gene>
    <name evidence="8" type="ORF">ABID49_000443</name>
</gene>
<dbReference type="Pfam" id="PF00291">
    <property type="entry name" value="PALP"/>
    <property type="match status" value="1"/>
</dbReference>
<evidence type="ECO:0000256" key="4">
    <source>
        <dbReference type="ARBA" id="ARBA00001946"/>
    </source>
</evidence>
<protein>
    <submittedName>
        <fullName evidence="8">Threonine dehydratase</fullName>
        <ecNumber evidence="8">4.3.1.19</ecNumber>
    </submittedName>
</protein>
<keyword evidence="9" id="KW-1185">Reference proteome</keyword>
<evidence type="ECO:0000313" key="9">
    <source>
        <dbReference type="Proteomes" id="UP001549099"/>
    </source>
</evidence>
<evidence type="ECO:0000256" key="6">
    <source>
        <dbReference type="ARBA" id="ARBA00022898"/>
    </source>
</evidence>
<keyword evidence="8" id="KW-0456">Lyase</keyword>
<dbReference type="GO" id="GO:0004794">
    <property type="term" value="F:threonine deaminase activity"/>
    <property type="evidence" value="ECO:0007669"/>
    <property type="project" value="UniProtKB-EC"/>
</dbReference>
<dbReference type="Proteomes" id="UP001549099">
    <property type="component" value="Unassembled WGS sequence"/>
</dbReference>